<feature type="transmembrane region" description="Helical" evidence="1">
    <location>
        <begin position="44"/>
        <end position="62"/>
    </location>
</feature>
<reference evidence="4" key="1">
    <citation type="journal article" date="2019" name="Int. J. Syst. Evol. Microbiol.">
        <title>The Global Catalogue of Microorganisms (GCM) 10K type strain sequencing project: providing services to taxonomists for standard genome sequencing and annotation.</title>
        <authorList>
            <consortium name="The Broad Institute Genomics Platform"/>
            <consortium name="The Broad Institute Genome Sequencing Center for Infectious Disease"/>
            <person name="Wu L."/>
            <person name="Ma J."/>
        </authorList>
    </citation>
    <scope>NUCLEOTIDE SEQUENCE [LARGE SCALE GENOMIC DNA]</scope>
    <source>
        <strain evidence="4">NBRC 110140</strain>
    </source>
</reference>
<proteinExistence type="predicted"/>
<organism evidence="3 4">
    <name type="scientific">Amylibacter marinus</name>
    <dbReference type="NCBI Taxonomy" id="1475483"/>
    <lineage>
        <taxon>Bacteria</taxon>
        <taxon>Pseudomonadati</taxon>
        <taxon>Pseudomonadota</taxon>
        <taxon>Alphaproteobacteria</taxon>
        <taxon>Rhodobacterales</taxon>
        <taxon>Paracoccaceae</taxon>
        <taxon>Amylibacter</taxon>
    </lineage>
</organism>
<feature type="chain" id="PRO_5045245843" description="Ferrochelatase" evidence="2">
    <location>
        <begin position="21"/>
        <end position="85"/>
    </location>
</feature>
<feature type="signal peptide" evidence="2">
    <location>
        <begin position="1"/>
        <end position="20"/>
    </location>
</feature>
<dbReference type="RefSeq" id="WP_284375285.1">
    <property type="nucleotide sequence ID" value="NZ_BSNN01000002.1"/>
</dbReference>
<protein>
    <recommendedName>
        <fullName evidence="5">Ferrochelatase</fullName>
    </recommendedName>
</protein>
<gene>
    <name evidence="3" type="ORF">GCM10007939_01880</name>
</gene>
<evidence type="ECO:0000313" key="4">
    <source>
        <dbReference type="Proteomes" id="UP001156694"/>
    </source>
</evidence>
<evidence type="ECO:0008006" key="5">
    <source>
        <dbReference type="Google" id="ProtNLM"/>
    </source>
</evidence>
<evidence type="ECO:0000256" key="1">
    <source>
        <dbReference type="SAM" id="Phobius"/>
    </source>
</evidence>
<dbReference type="EMBL" id="BSNN01000002">
    <property type="protein sequence ID" value="GLQ33905.1"/>
    <property type="molecule type" value="Genomic_DNA"/>
</dbReference>
<keyword evidence="1" id="KW-0472">Membrane</keyword>
<keyword evidence="1" id="KW-1133">Transmembrane helix</keyword>
<keyword evidence="1" id="KW-0812">Transmembrane</keyword>
<dbReference type="Proteomes" id="UP001156694">
    <property type="component" value="Unassembled WGS sequence"/>
</dbReference>
<sequence>MKNLLLSLSIVALSVTATQAGTLTDPAVEEIIEPAAEGSSANGILIPLLILGVAIALVASSDDDDDNCNIYRDVALDDRIICQKR</sequence>
<evidence type="ECO:0000313" key="3">
    <source>
        <dbReference type="EMBL" id="GLQ33905.1"/>
    </source>
</evidence>
<name>A0ABQ5VR68_9RHOB</name>
<comment type="caution">
    <text evidence="3">The sequence shown here is derived from an EMBL/GenBank/DDBJ whole genome shotgun (WGS) entry which is preliminary data.</text>
</comment>
<keyword evidence="4" id="KW-1185">Reference proteome</keyword>
<evidence type="ECO:0000256" key="2">
    <source>
        <dbReference type="SAM" id="SignalP"/>
    </source>
</evidence>
<keyword evidence="2" id="KW-0732">Signal</keyword>
<accession>A0ABQ5VR68</accession>